<comment type="caution">
    <text evidence="1">The sequence shown here is derived from an EMBL/GenBank/DDBJ whole genome shotgun (WGS) entry which is preliminary data.</text>
</comment>
<name>A0A6N9YP77_9ACTN</name>
<proteinExistence type="predicted"/>
<protein>
    <submittedName>
        <fullName evidence="1">Uncharacterized protein</fullName>
    </submittedName>
</protein>
<organism evidence="1 2">
    <name type="scientific">Phytoactinopolyspora alkaliphila</name>
    <dbReference type="NCBI Taxonomy" id="1783498"/>
    <lineage>
        <taxon>Bacteria</taxon>
        <taxon>Bacillati</taxon>
        <taxon>Actinomycetota</taxon>
        <taxon>Actinomycetes</taxon>
        <taxon>Jiangellales</taxon>
        <taxon>Jiangellaceae</taxon>
        <taxon>Phytoactinopolyspora</taxon>
    </lineage>
</organism>
<accession>A0A6N9YP77</accession>
<evidence type="ECO:0000313" key="1">
    <source>
        <dbReference type="EMBL" id="NED96846.1"/>
    </source>
</evidence>
<dbReference type="RefSeq" id="WP_163819623.1">
    <property type="nucleotide sequence ID" value="NZ_JAAGOB010000008.1"/>
</dbReference>
<gene>
    <name evidence="1" type="ORF">G1H11_16185</name>
</gene>
<sequence length="114" mass="12309">MNDIHIYEQPIPPYVAEACEWLSAAERHAGDPTNEDDIRAGLAAGEALDILTDVTPPYPVPREIHQPCPLADATQATLTALERALGDSTAGAGELLRIAKAVRVLKRHRQCTGM</sequence>
<dbReference type="AlphaFoldDB" id="A0A6N9YP77"/>
<reference evidence="1 2" key="1">
    <citation type="submission" date="2020-02" db="EMBL/GenBank/DDBJ databases">
        <authorList>
            <person name="Li X.-J."/>
            <person name="Feng X.-M."/>
        </authorList>
    </citation>
    <scope>NUCLEOTIDE SEQUENCE [LARGE SCALE GENOMIC DNA]</scope>
    <source>
        <strain evidence="1 2">CGMCC 4.7225</strain>
    </source>
</reference>
<evidence type="ECO:0000313" key="2">
    <source>
        <dbReference type="Proteomes" id="UP000469185"/>
    </source>
</evidence>
<dbReference type="EMBL" id="JAAGOB010000008">
    <property type="protein sequence ID" value="NED96846.1"/>
    <property type="molecule type" value="Genomic_DNA"/>
</dbReference>
<keyword evidence="2" id="KW-1185">Reference proteome</keyword>
<dbReference type="Proteomes" id="UP000469185">
    <property type="component" value="Unassembled WGS sequence"/>
</dbReference>